<dbReference type="GO" id="GO:0046872">
    <property type="term" value="F:metal ion binding"/>
    <property type="evidence" value="ECO:0007669"/>
    <property type="project" value="UniProtKB-KW"/>
</dbReference>
<keyword evidence="3" id="KW-0408">Iron</keyword>
<dbReference type="PROSITE" id="PS51205">
    <property type="entry name" value="VPS9"/>
    <property type="match status" value="1"/>
</dbReference>
<dbReference type="InterPro" id="IPR013766">
    <property type="entry name" value="Thioredoxin_domain"/>
</dbReference>
<evidence type="ECO:0000256" key="4">
    <source>
        <dbReference type="ARBA" id="ARBA00023014"/>
    </source>
</evidence>
<reference evidence="11 12" key="1">
    <citation type="journal article" date="2017" name="Mycologia">
        <title>Bifiguratus adelaidae, gen. et sp. nov., a new member of Mucoromycotina in endophytic and soil-dwelling habitats.</title>
        <authorList>
            <person name="Torres-Cruz T.J."/>
            <person name="Billingsley Tobias T.L."/>
            <person name="Almatruk M."/>
            <person name="Hesse C."/>
            <person name="Kuske C.R."/>
            <person name="Desiro A."/>
            <person name="Benucci G.M."/>
            <person name="Bonito G."/>
            <person name="Stajich J.E."/>
            <person name="Dunlap C."/>
            <person name="Arnold A.E."/>
            <person name="Porras-Alfaro A."/>
        </authorList>
    </citation>
    <scope>NUCLEOTIDE SEQUENCE [LARGE SCALE GENOMIC DNA]</scope>
    <source>
        <strain evidence="11 12">AZ0501</strain>
    </source>
</reference>
<evidence type="ECO:0000256" key="7">
    <source>
        <dbReference type="SAM" id="MobiDB-lite"/>
    </source>
</evidence>
<feature type="binding site" evidence="6">
    <location>
        <position position="75"/>
    </location>
    <ligand>
        <name>ATP</name>
        <dbReference type="ChEBI" id="CHEBI:30616"/>
    </ligand>
</feature>
<feature type="region of interest" description="Disordered" evidence="7">
    <location>
        <begin position="948"/>
        <end position="1005"/>
    </location>
</feature>
<evidence type="ECO:0000256" key="1">
    <source>
        <dbReference type="ARBA" id="ARBA00009630"/>
    </source>
</evidence>
<dbReference type="InterPro" id="IPR036249">
    <property type="entry name" value="Thioredoxin-like_sf"/>
</dbReference>
<name>A0A261XYK1_9FUNG</name>
<evidence type="ECO:0000256" key="5">
    <source>
        <dbReference type="ARBA" id="ARBA00055846"/>
    </source>
</evidence>
<protein>
    <recommendedName>
        <fullName evidence="13">Thioredoxin domain-containing protein</fullName>
    </recommendedName>
</protein>
<feature type="region of interest" description="Disordered" evidence="7">
    <location>
        <begin position="1"/>
        <end position="26"/>
    </location>
</feature>
<dbReference type="Pfam" id="PF00462">
    <property type="entry name" value="Glutaredoxin"/>
    <property type="match status" value="2"/>
</dbReference>
<gene>
    <name evidence="11" type="ORF">BZG36_03178</name>
</gene>
<dbReference type="FunFam" id="3.40.30.10:FF:000092">
    <property type="entry name" value="Monothiol glutaredoxin"/>
    <property type="match status" value="1"/>
</dbReference>
<dbReference type="Gene3D" id="3.40.30.10">
    <property type="entry name" value="Glutaredoxin"/>
    <property type="match status" value="3"/>
</dbReference>
<comment type="caution">
    <text evidence="11">The sequence shown here is derived from an EMBL/GenBank/DDBJ whole genome shotgun (WGS) entry which is preliminary data.</text>
</comment>
<dbReference type="PROSITE" id="PS51352">
    <property type="entry name" value="THIOREDOXIN_2"/>
    <property type="match status" value="1"/>
</dbReference>
<dbReference type="SUPFAM" id="SSF56112">
    <property type="entry name" value="Protein kinase-like (PK-like)"/>
    <property type="match status" value="1"/>
</dbReference>
<dbReference type="GO" id="GO:0006879">
    <property type="term" value="P:intracellular iron ion homeostasis"/>
    <property type="evidence" value="ECO:0007669"/>
    <property type="project" value="TreeGrafter"/>
</dbReference>
<evidence type="ECO:0000256" key="6">
    <source>
        <dbReference type="PROSITE-ProRule" id="PRU10141"/>
    </source>
</evidence>
<feature type="region of interest" description="Disordered" evidence="7">
    <location>
        <begin position="710"/>
        <end position="741"/>
    </location>
</feature>
<dbReference type="InterPro" id="IPR003123">
    <property type="entry name" value="VPS9"/>
</dbReference>
<feature type="region of interest" description="Disordered" evidence="7">
    <location>
        <begin position="888"/>
        <end position="915"/>
    </location>
</feature>
<accession>A0A261XYK1</accession>
<dbReference type="GO" id="GO:0005634">
    <property type="term" value="C:nucleus"/>
    <property type="evidence" value="ECO:0007669"/>
    <property type="project" value="TreeGrafter"/>
</dbReference>
<dbReference type="PROSITE" id="PS00107">
    <property type="entry name" value="PROTEIN_KINASE_ATP"/>
    <property type="match status" value="1"/>
</dbReference>
<dbReference type="EMBL" id="MVBO01000085">
    <property type="protein sequence ID" value="OZJ03447.1"/>
    <property type="molecule type" value="Genomic_DNA"/>
</dbReference>
<feature type="region of interest" description="Disordered" evidence="7">
    <location>
        <begin position="779"/>
        <end position="865"/>
    </location>
</feature>
<dbReference type="GO" id="GO:0005829">
    <property type="term" value="C:cytosol"/>
    <property type="evidence" value="ECO:0007669"/>
    <property type="project" value="TreeGrafter"/>
</dbReference>
<feature type="domain" description="Protein kinase" evidence="8">
    <location>
        <begin position="46"/>
        <end position="335"/>
    </location>
</feature>
<keyword evidence="2" id="KW-0479">Metal-binding</keyword>
<dbReference type="Pfam" id="PF00085">
    <property type="entry name" value="Thioredoxin"/>
    <property type="match status" value="1"/>
</dbReference>
<dbReference type="PROSITE" id="PS50011">
    <property type="entry name" value="PROTEIN_KINASE_DOM"/>
    <property type="match status" value="1"/>
</dbReference>
<dbReference type="Pfam" id="PF02204">
    <property type="entry name" value="VPS9"/>
    <property type="match status" value="1"/>
</dbReference>
<dbReference type="SMART" id="SM00167">
    <property type="entry name" value="VPS9"/>
    <property type="match status" value="1"/>
</dbReference>
<dbReference type="Proteomes" id="UP000242875">
    <property type="component" value="Unassembled WGS sequence"/>
</dbReference>
<dbReference type="InterPro" id="IPR011009">
    <property type="entry name" value="Kinase-like_dom_sf"/>
</dbReference>
<dbReference type="CDD" id="cd03028">
    <property type="entry name" value="GRX_PICOT_like"/>
    <property type="match status" value="2"/>
</dbReference>
<dbReference type="SUPFAM" id="SSF109993">
    <property type="entry name" value="VPS9 domain"/>
    <property type="match status" value="1"/>
</dbReference>
<evidence type="ECO:0000259" key="9">
    <source>
        <dbReference type="PROSITE" id="PS51205"/>
    </source>
</evidence>
<dbReference type="GO" id="GO:0015036">
    <property type="term" value="F:disulfide oxidoreductase activity"/>
    <property type="evidence" value="ECO:0007669"/>
    <property type="project" value="UniProtKB-ARBA"/>
</dbReference>
<evidence type="ECO:0008006" key="13">
    <source>
        <dbReference type="Google" id="ProtNLM"/>
    </source>
</evidence>
<feature type="region of interest" description="Disordered" evidence="7">
    <location>
        <begin position="1163"/>
        <end position="1186"/>
    </location>
</feature>
<feature type="domain" description="VPS9" evidence="9">
    <location>
        <begin position="552"/>
        <end position="701"/>
    </location>
</feature>
<keyword evidence="12" id="KW-1185">Reference proteome</keyword>
<comment type="similarity">
    <text evidence="1">Belongs to the glutaredoxin family. Monothiol subfamily.</text>
</comment>
<dbReference type="PANTHER" id="PTHR10293">
    <property type="entry name" value="GLUTAREDOXIN FAMILY MEMBER"/>
    <property type="match status" value="1"/>
</dbReference>
<dbReference type="InterPro" id="IPR000719">
    <property type="entry name" value="Prot_kinase_dom"/>
</dbReference>
<evidence type="ECO:0000313" key="12">
    <source>
        <dbReference type="Proteomes" id="UP000242875"/>
    </source>
</evidence>
<feature type="domain" description="Thioredoxin" evidence="10">
    <location>
        <begin position="1043"/>
        <end position="1157"/>
    </location>
</feature>
<keyword evidence="4" id="KW-0411">Iron-sulfur</keyword>
<evidence type="ECO:0000259" key="10">
    <source>
        <dbReference type="PROSITE" id="PS51352"/>
    </source>
</evidence>
<dbReference type="PANTHER" id="PTHR10293:SF73">
    <property type="entry name" value="GLUTAREDOXIN-3"/>
    <property type="match status" value="1"/>
</dbReference>
<dbReference type="GO" id="GO:0051537">
    <property type="term" value="F:2 iron, 2 sulfur cluster binding"/>
    <property type="evidence" value="ECO:0007669"/>
    <property type="project" value="TreeGrafter"/>
</dbReference>
<dbReference type="InterPro" id="IPR004480">
    <property type="entry name" value="Monothiol_GRX-rel"/>
</dbReference>
<dbReference type="InterPro" id="IPR002109">
    <property type="entry name" value="Glutaredoxin"/>
</dbReference>
<evidence type="ECO:0000259" key="8">
    <source>
        <dbReference type="PROSITE" id="PS50011"/>
    </source>
</evidence>
<dbReference type="InterPro" id="IPR033658">
    <property type="entry name" value="GRX_PICOT-like"/>
</dbReference>
<dbReference type="InterPro" id="IPR017441">
    <property type="entry name" value="Protein_kinase_ATP_BS"/>
</dbReference>
<sequence length="1390" mass="155612">MATTSSLAPSASASEAMDRQSQPQEEFRNYEVKQRIHDHATIRDTYKRVGLIGKGNFGKIYLARHRDSNATVAIKMIDRRLIRNHEQHRHAINEKTICQALCKQRHDNLVKVMDVHMDRNTIWIVMEYLPNGDLFTRIKALGRLEESEARNVFRHIMGKSKAEVPFVSDGWDIEQYRETKTSSQPRLSFGRYSTTSSPLEYGSLPSSPKPYLYPHKSPVNEHNATDGYIAQRRASLSIPTHTYTLTVPGDEARFNSTSPTLCPEEFDDNPCYRLMRSQFPSIFRKCAIVCIPHSQNMEGIKPDRNFAGEQSLDSFAMQNLRARIETHSFNQSPYFQGQYRSLNGKTIAIEKGCIRELSGFRDPSTIAIISEDWLYDESYRRIRILIVERPLEVSAAMLKISTPSPTFTFPTRRHFAEDLAFLKASDMAHDAVIQMGKLFELNVNEFIDTYVYIRGYAQYAVDKLQQIHTKAVNHLLQEREDFRLACSSSNEKAIFLELVENVIMGLVHEKIYIQSLGPLIASQNSYLAAMSVAYSKDSVTPDAFGLATQLQGISRYSLTSAIDQLSRMDADNSENHSDILLLAEQGGDTPTQSIQRDWPAKTPLEKLECARATLNLIHEAAQAHIWHERQGSLSPSVTTDDLIPLFAYVIAQCRLKKIASMIFYIRTFRLTYIERSEWNFALTTMQAAVRFLKSDPLSIIDASSISSVTTVSSPVSPARSPRPQQSSRYRSSSTSSSVSLQAPSITYTTNVNEHGYSNNRLSFPSQRSNLSSPVFRVTVPSDIDDKDKSTTTTKSTGRQLRHRRSVSADNSVPNKLADVLKPKDPLNDPKASRTTTTSSPTPSSSSIHLDRMRSNSTTPTIHVKPQIVLSNRHSIATAPTWLNEELSELGRRSSTRRRDGLQNDPSSSALANTSSPISIRRQVGHLHPITVTPSAAVDNVHAVGQQTPRALASSPFDHTPQSPTLLDDAARPRVRLGRSDSDASTQSMPIRSHASLPPHSPLPPEIISIQNRLRLASSPVMPRNPLVDQPSYKGHAHHVQDESAMGDFISELQNAQDISSDRQFADTIKSTEVAVLDFWAPWAAPCEQMNDVFAELATKFSTLKFLKIEAEQFPDISESFEIAAVPSFIFVKHGKIVERVEGAKAAELTRSVEKYSKTKVTSANGLKADPSAPAPTNGHVANGKPSPEALNKRLEKLVRSAPVMAFIKGTPAQPRCGFSRQLVQIFADEKVKYSSFNILADDDVRQGLKTFSNWPTFPQVYVNGEFIGGLDIIKELVESGEFKSLLPAEKDLNTRLQEFIEQDVVMAFIKGTPDQPKCGFSKQLVNILQERKVKFGYFDILQDDEVRQGMKTYVNWPTFPMLFYKGELLGGLDIVKEMIESGEFDQVVTA</sequence>
<keyword evidence="6" id="KW-0547">Nucleotide-binding</keyword>
<comment type="function">
    <text evidence="5">Monothiol glutaredoxin involved in the biogenesis of iron-sulfur clusters. Binds one iron-sulfur cluster per dimer. The iron-sulfur cluster is bound between subunits, and is complexed by a bound glutathione and a cysteine residue from each subunit.</text>
</comment>
<evidence type="ECO:0000256" key="3">
    <source>
        <dbReference type="ARBA" id="ARBA00023004"/>
    </source>
</evidence>
<dbReference type="FunFam" id="3.40.30.10:FF:000012">
    <property type="entry name" value="Monothiol glutaredoxin"/>
    <property type="match status" value="2"/>
</dbReference>
<feature type="compositionally biased region" description="Low complexity" evidence="7">
    <location>
        <begin position="834"/>
        <end position="846"/>
    </location>
</feature>
<organism evidence="11 12">
    <name type="scientific">Bifiguratus adelaidae</name>
    <dbReference type="NCBI Taxonomy" id="1938954"/>
    <lineage>
        <taxon>Eukaryota</taxon>
        <taxon>Fungi</taxon>
        <taxon>Fungi incertae sedis</taxon>
        <taxon>Mucoromycota</taxon>
        <taxon>Mucoromycotina</taxon>
        <taxon>Endogonomycetes</taxon>
        <taxon>Endogonales</taxon>
        <taxon>Endogonales incertae sedis</taxon>
        <taxon>Bifiguratus</taxon>
    </lineage>
</organism>
<dbReference type="Gene3D" id="1.10.510.10">
    <property type="entry name" value="Transferase(Phosphotransferase) domain 1"/>
    <property type="match status" value="1"/>
</dbReference>
<feature type="compositionally biased region" description="Polar residues" evidence="7">
    <location>
        <begin position="903"/>
        <end position="915"/>
    </location>
</feature>
<dbReference type="Gene3D" id="1.20.1050.80">
    <property type="entry name" value="VPS9 domain"/>
    <property type="match status" value="1"/>
</dbReference>
<dbReference type="SMART" id="SM00220">
    <property type="entry name" value="S_TKc"/>
    <property type="match status" value="1"/>
</dbReference>
<feature type="compositionally biased region" description="Basic and acidic residues" evidence="7">
    <location>
        <begin position="818"/>
        <end position="831"/>
    </location>
</feature>
<dbReference type="SUPFAM" id="SSF52833">
    <property type="entry name" value="Thioredoxin-like"/>
    <property type="match status" value="3"/>
</dbReference>
<evidence type="ECO:0000256" key="2">
    <source>
        <dbReference type="ARBA" id="ARBA00022723"/>
    </source>
</evidence>
<dbReference type="PROSITE" id="PS51354">
    <property type="entry name" value="GLUTAREDOXIN_2"/>
    <property type="match status" value="2"/>
</dbReference>
<proteinExistence type="inferred from homology"/>
<keyword evidence="6" id="KW-0067">ATP-binding</keyword>
<dbReference type="GO" id="GO:0005524">
    <property type="term" value="F:ATP binding"/>
    <property type="evidence" value="ECO:0007669"/>
    <property type="project" value="UniProtKB-UniRule"/>
</dbReference>
<dbReference type="GO" id="GO:0004672">
    <property type="term" value="F:protein kinase activity"/>
    <property type="evidence" value="ECO:0007669"/>
    <property type="project" value="InterPro"/>
</dbReference>
<dbReference type="CDD" id="cd02984">
    <property type="entry name" value="TRX_PICOT"/>
    <property type="match status" value="1"/>
</dbReference>
<dbReference type="OrthoDB" id="415696at2759"/>
<evidence type="ECO:0000313" key="11">
    <source>
        <dbReference type="EMBL" id="OZJ03447.1"/>
    </source>
</evidence>
<feature type="compositionally biased region" description="Basic and acidic residues" evidence="7">
    <location>
        <begin position="888"/>
        <end position="901"/>
    </location>
</feature>
<dbReference type="InterPro" id="IPR037191">
    <property type="entry name" value="VPS9_dom_sf"/>
</dbReference>
<feature type="compositionally biased region" description="Low complexity" evidence="7">
    <location>
        <begin position="1"/>
        <end position="15"/>
    </location>
</feature>
<dbReference type="Pfam" id="PF00069">
    <property type="entry name" value="Pkinase"/>
    <property type="match status" value="1"/>
</dbReference>